<gene>
    <name evidence="1" type="ORF">LTS18_005714</name>
</gene>
<keyword evidence="2" id="KW-1185">Reference proteome</keyword>
<sequence>MTNPEAIEEAKRAAARQAVADHFDPSFRYVGIGSGTTIIYVVDAIKETLSDEQKEMIVFVPTGYQSRSVIIKAGLRPTAFDSLLPHQVLDVAFDGADEVDEELNCIKGGGACLFQEKLVAERARKFICVADYRKDQARLLTGWPSIPIEVAPIAVWIVIAALKKLGSPNPVTRDGLLAKAGPMKTDQDFFIVDAPFPPLLTKKDVESGSDIDLSTVTAQHGDKEGKGGDLSLDKEASSKGVKASGSAAKIGSGQGGKWNVHELSKAIKSITGVLEVGIFAGLDGIEAEEQGVHGGQKPVAVYFGMTDGSVKVRTAPGRENPKRKS</sequence>
<reference evidence="1" key="1">
    <citation type="submission" date="2024-09" db="EMBL/GenBank/DDBJ databases">
        <title>Black Yeasts Isolated from many extreme environments.</title>
        <authorList>
            <person name="Coleine C."/>
            <person name="Stajich J.E."/>
            <person name="Selbmann L."/>
        </authorList>
    </citation>
    <scope>NUCLEOTIDE SEQUENCE</scope>
    <source>
        <strain evidence="1">CCFEE 5737</strain>
    </source>
</reference>
<evidence type="ECO:0000313" key="2">
    <source>
        <dbReference type="Proteomes" id="UP001186974"/>
    </source>
</evidence>
<comment type="caution">
    <text evidence="1">The sequence shown here is derived from an EMBL/GenBank/DDBJ whole genome shotgun (WGS) entry which is preliminary data.</text>
</comment>
<dbReference type="EMBL" id="JAWDJW010007703">
    <property type="protein sequence ID" value="KAK3061655.1"/>
    <property type="molecule type" value="Genomic_DNA"/>
</dbReference>
<accession>A0ACC3D4W6</accession>
<organism evidence="1 2">
    <name type="scientific">Coniosporium uncinatum</name>
    <dbReference type="NCBI Taxonomy" id="93489"/>
    <lineage>
        <taxon>Eukaryota</taxon>
        <taxon>Fungi</taxon>
        <taxon>Dikarya</taxon>
        <taxon>Ascomycota</taxon>
        <taxon>Pezizomycotina</taxon>
        <taxon>Dothideomycetes</taxon>
        <taxon>Dothideomycetes incertae sedis</taxon>
        <taxon>Coniosporium</taxon>
    </lineage>
</organism>
<evidence type="ECO:0000313" key="1">
    <source>
        <dbReference type="EMBL" id="KAK3061655.1"/>
    </source>
</evidence>
<dbReference type="Proteomes" id="UP001186974">
    <property type="component" value="Unassembled WGS sequence"/>
</dbReference>
<protein>
    <submittedName>
        <fullName evidence="1">Uncharacterized protein</fullName>
    </submittedName>
</protein>
<name>A0ACC3D4W6_9PEZI</name>
<proteinExistence type="predicted"/>